<evidence type="ECO:0000259" key="1">
    <source>
        <dbReference type="Pfam" id="PF03161"/>
    </source>
</evidence>
<dbReference type="EMBL" id="QUAE01000003">
    <property type="protein sequence ID" value="REJ10192.1"/>
    <property type="molecule type" value="Genomic_DNA"/>
</dbReference>
<sequence length="317" mass="37430">MLTKNLWSQIDLKYKSRITGKLLGDGSITKQTGRKPRFQFIHTISDRGWCEYCYDNLKEVIPLQPPRPRRNIDKRLSKGYSESVQSQSKTSTIICYLESQWYKDRKKILPTELIEESLTVESLAWWYQDDGHLKIQNHQPVKIILSTESFTREENEQLISLLYKKFHLVFSIDGKNRIALYNRRSIQYFLHLITPFIHSSMNRKTFEPLPVFETYPEKRTTLYFSNSLQFKEPTKHINDSLHHLERIWEICKSGEFYTSLYPSLLPELNRKGPKRYSYQVKLTSTNTSYLQSLKAYTGLTYSELTSLCLDIEEGPQN</sequence>
<comment type="caution">
    <text evidence="2">The sequence shown here is derived from an EMBL/GenBank/DDBJ whole genome shotgun (WGS) entry which is preliminary data.</text>
</comment>
<accession>A0A3E0JBA6</accession>
<proteinExistence type="predicted"/>
<evidence type="ECO:0000313" key="3">
    <source>
        <dbReference type="Proteomes" id="UP000256305"/>
    </source>
</evidence>
<protein>
    <submittedName>
        <fullName evidence="2">Endonuclease</fullName>
    </submittedName>
</protein>
<reference evidence="2 3" key="1">
    <citation type="submission" date="2018-08" db="EMBL/GenBank/DDBJ databases">
        <title>Genome sequence of Halobacillus trueperi KCTC 3686.</title>
        <authorList>
            <person name="Cho K.H."/>
            <person name="Kwak M.-J."/>
            <person name="Kim B.-Y."/>
            <person name="Chun J."/>
        </authorList>
    </citation>
    <scope>NUCLEOTIDE SEQUENCE [LARGE SCALE GENOMIC DNA]</scope>
    <source>
        <strain evidence="2 3">KCTC 3686</strain>
    </source>
</reference>
<dbReference type="Proteomes" id="UP000256305">
    <property type="component" value="Unassembled WGS sequence"/>
</dbReference>
<dbReference type="InterPro" id="IPR004860">
    <property type="entry name" value="LAGLIDADG_dom"/>
</dbReference>
<name>A0A3E0JBA6_9BACI</name>
<dbReference type="Gene3D" id="3.10.28.10">
    <property type="entry name" value="Homing endonucleases"/>
    <property type="match status" value="2"/>
</dbReference>
<keyword evidence="2" id="KW-0378">Hydrolase</keyword>
<dbReference type="AlphaFoldDB" id="A0A3E0JBA6"/>
<evidence type="ECO:0000313" key="2">
    <source>
        <dbReference type="EMBL" id="REJ10192.1"/>
    </source>
</evidence>
<organism evidence="2 3">
    <name type="scientific">Halobacillus trueperi</name>
    <dbReference type="NCBI Taxonomy" id="156205"/>
    <lineage>
        <taxon>Bacteria</taxon>
        <taxon>Bacillati</taxon>
        <taxon>Bacillota</taxon>
        <taxon>Bacilli</taxon>
        <taxon>Bacillales</taxon>
        <taxon>Bacillaceae</taxon>
        <taxon>Halobacillus</taxon>
    </lineage>
</organism>
<keyword evidence="2" id="KW-0255">Endonuclease</keyword>
<feature type="domain" description="Homing endonuclease LAGLIDADG" evidence="1">
    <location>
        <begin position="18"/>
        <end position="177"/>
    </location>
</feature>
<gene>
    <name evidence="2" type="ORF">DYE48_05635</name>
</gene>
<dbReference type="GO" id="GO:0004519">
    <property type="term" value="F:endonuclease activity"/>
    <property type="evidence" value="ECO:0007669"/>
    <property type="project" value="UniProtKB-KW"/>
</dbReference>
<dbReference type="InterPro" id="IPR027434">
    <property type="entry name" value="Homing_endonucl"/>
</dbReference>
<keyword evidence="3" id="KW-1185">Reference proteome</keyword>
<dbReference type="Pfam" id="PF03161">
    <property type="entry name" value="LAGLIDADG_2"/>
    <property type="match status" value="1"/>
</dbReference>
<keyword evidence="2" id="KW-0540">Nuclease</keyword>
<dbReference type="SUPFAM" id="SSF55608">
    <property type="entry name" value="Homing endonucleases"/>
    <property type="match status" value="1"/>
</dbReference>